<name>A0AAV5UVE6_9BILA</name>
<proteinExistence type="predicted"/>
<keyword evidence="1" id="KW-0812">Transmembrane</keyword>
<organism evidence="3 4">
    <name type="scientific">Pristionchus fissidentatus</name>
    <dbReference type="NCBI Taxonomy" id="1538716"/>
    <lineage>
        <taxon>Eukaryota</taxon>
        <taxon>Metazoa</taxon>
        <taxon>Ecdysozoa</taxon>
        <taxon>Nematoda</taxon>
        <taxon>Chromadorea</taxon>
        <taxon>Rhabditida</taxon>
        <taxon>Rhabditina</taxon>
        <taxon>Diplogasteromorpha</taxon>
        <taxon>Diplogasteroidea</taxon>
        <taxon>Neodiplogasteridae</taxon>
        <taxon>Pristionchus</taxon>
    </lineage>
</organism>
<evidence type="ECO:0000313" key="4">
    <source>
        <dbReference type="Proteomes" id="UP001432322"/>
    </source>
</evidence>
<sequence length="151" mass="17248">QYLPMQFLVLLFLIPLVSSRSISNETSIDELDSLPSNQTSIDDSSLLESNDTTLVASLAMKVREAELRWAPWWEEKKEQMEELKEVVDVWRVEHTSLVVYITIGMAVGLLILSIIIVIRCLTARLRRRKIGQLGGDAISRKKLMTEDTEEM</sequence>
<keyword evidence="2" id="KW-0732">Signal</keyword>
<accession>A0AAV5UVE6</accession>
<evidence type="ECO:0000256" key="2">
    <source>
        <dbReference type="SAM" id="SignalP"/>
    </source>
</evidence>
<feature type="non-terminal residue" evidence="3">
    <location>
        <position position="1"/>
    </location>
</feature>
<dbReference type="EMBL" id="BTSY01000001">
    <property type="protein sequence ID" value="GMT10698.1"/>
    <property type="molecule type" value="Genomic_DNA"/>
</dbReference>
<keyword evidence="1" id="KW-1133">Transmembrane helix</keyword>
<feature type="chain" id="PRO_5043955349" evidence="2">
    <location>
        <begin position="20"/>
        <end position="151"/>
    </location>
</feature>
<dbReference type="Proteomes" id="UP001432322">
    <property type="component" value="Unassembled WGS sequence"/>
</dbReference>
<feature type="transmembrane region" description="Helical" evidence="1">
    <location>
        <begin position="97"/>
        <end position="121"/>
    </location>
</feature>
<evidence type="ECO:0000256" key="1">
    <source>
        <dbReference type="SAM" id="Phobius"/>
    </source>
</evidence>
<reference evidence="3" key="1">
    <citation type="submission" date="2023-10" db="EMBL/GenBank/DDBJ databases">
        <title>Genome assembly of Pristionchus species.</title>
        <authorList>
            <person name="Yoshida K."/>
            <person name="Sommer R.J."/>
        </authorList>
    </citation>
    <scope>NUCLEOTIDE SEQUENCE</scope>
    <source>
        <strain evidence="3">RS5133</strain>
    </source>
</reference>
<evidence type="ECO:0000313" key="3">
    <source>
        <dbReference type="EMBL" id="GMT10698.1"/>
    </source>
</evidence>
<keyword evidence="1" id="KW-0472">Membrane</keyword>
<gene>
    <name evidence="3" type="ORF">PFISCL1PPCAC_1995</name>
</gene>
<feature type="signal peptide" evidence="2">
    <location>
        <begin position="1"/>
        <end position="19"/>
    </location>
</feature>
<dbReference type="AlphaFoldDB" id="A0AAV5UVE6"/>
<keyword evidence="4" id="KW-1185">Reference proteome</keyword>
<comment type="caution">
    <text evidence="3">The sequence shown here is derived from an EMBL/GenBank/DDBJ whole genome shotgun (WGS) entry which is preliminary data.</text>
</comment>
<protein>
    <submittedName>
        <fullName evidence="3">Uncharacterized protein</fullName>
    </submittedName>
</protein>